<dbReference type="Proteomes" id="UP000051217">
    <property type="component" value="Unassembled WGS sequence"/>
</dbReference>
<evidence type="ECO:0000313" key="2">
    <source>
        <dbReference type="Proteomes" id="UP000051217"/>
    </source>
</evidence>
<reference evidence="1 2" key="1">
    <citation type="journal article" date="2015" name="Genome Announc.">
        <title>Expanding the biotechnology potential of lactobacilli through comparative genomics of 213 strains and associated genera.</title>
        <authorList>
            <person name="Sun Z."/>
            <person name="Harris H.M."/>
            <person name="McCann A."/>
            <person name="Guo C."/>
            <person name="Argimon S."/>
            <person name="Zhang W."/>
            <person name="Yang X."/>
            <person name="Jeffery I.B."/>
            <person name="Cooney J.C."/>
            <person name="Kagawa T.F."/>
            <person name="Liu W."/>
            <person name="Song Y."/>
            <person name="Salvetti E."/>
            <person name="Wrobel A."/>
            <person name="Rasinkangas P."/>
            <person name="Parkhill J."/>
            <person name="Rea M.C."/>
            <person name="O'Sullivan O."/>
            <person name="Ritari J."/>
            <person name="Douillard F.P."/>
            <person name="Paul Ross R."/>
            <person name="Yang R."/>
            <person name="Briner A.E."/>
            <person name="Felis G.E."/>
            <person name="de Vos W.M."/>
            <person name="Barrangou R."/>
            <person name="Klaenhammer T.R."/>
            <person name="Caufield P.W."/>
            <person name="Cui Y."/>
            <person name="Zhang H."/>
            <person name="O'Toole P.W."/>
        </authorList>
    </citation>
    <scope>NUCLEOTIDE SEQUENCE [LARGE SCALE GENOMIC DNA]</scope>
    <source>
        <strain evidence="1 2">DSM 15836</strain>
    </source>
</reference>
<organism evidence="1 2">
    <name type="scientific">Ligilactobacillus acidipiscis DSM 15836</name>
    <dbReference type="NCBI Taxonomy" id="1423716"/>
    <lineage>
        <taxon>Bacteria</taxon>
        <taxon>Bacillati</taxon>
        <taxon>Bacillota</taxon>
        <taxon>Bacilli</taxon>
        <taxon>Lactobacillales</taxon>
        <taxon>Lactobacillaceae</taxon>
        <taxon>Ligilactobacillus</taxon>
    </lineage>
</organism>
<accession>A0ABR5PHK2</accession>
<gene>
    <name evidence="1" type="ORF">FC65_GL000928</name>
</gene>
<sequence>MVVYQPFERLTETCSVPLKPALAQIDVGLRSSNWHPAQEVGIGRTSADEQ</sequence>
<name>A0ABR5PHK2_9LACO</name>
<comment type="caution">
    <text evidence="1">The sequence shown here is derived from an EMBL/GenBank/DDBJ whole genome shotgun (WGS) entry which is preliminary data.</text>
</comment>
<proteinExistence type="predicted"/>
<protein>
    <submittedName>
        <fullName evidence="1">Uncharacterized protein</fullName>
    </submittedName>
</protein>
<dbReference type="EMBL" id="AZFI01000204">
    <property type="protein sequence ID" value="KRM21753.1"/>
    <property type="molecule type" value="Genomic_DNA"/>
</dbReference>
<keyword evidence="2" id="KW-1185">Reference proteome</keyword>
<evidence type="ECO:0000313" key="1">
    <source>
        <dbReference type="EMBL" id="KRM21753.1"/>
    </source>
</evidence>